<dbReference type="InterPro" id="IPR036477">
    <property type="entry name" value="Formyl_transf_N_sf"/>
</dbReference>
<evidence type="ECO:0000256" key="3">
    <source>
        <dbReference type="ARBA" id="ARBA00012261"/>
    </source>
</evidence>
<evidence type="ECO:0000259" key="9">
    <source>
        <dbReference type="Pfam" id="PF00551"/>
    </source>
</evidence>
<dbReference type="EMBL" id="JBHRSQ010000007">
    <property type="protein sequence ID" value="MFC2991072.1"/>
    <property type="molecule type" value="Genomic_DNA"/>
</dbReference>
<dbReference type="PANTHER" id="PTHR11138">
    <property type="entry name" value="METHIONYL-TRNA FORMYLTRANSFERASE"/>
    <property type="match status" value="1"/>
</dbReference>
<dbReference type="CDD" id="cd08646">
    <property type="entry name" value="FMT_core_Met-tRNA-FMT_N"/>
    <property type="match status" value="1"/>
</dbReference>
<feature type="binding site" evidence="8">
    <location>
        <begin position="113"/>
        <end position="116"/>
    </location>
    <ligand>
        <name>(6S)-5,6,7,8-tetrahydrofolate</name>
        <dbReference type="ChEBI" id="CHEBI:57453"/>
    </ligand>
</feature>
<evidence type="ECO:0000256" key="2">
    <source>
        <dbReference type="ARBA" id="ARBA00010699"/>
    </source>
</evidence>
<evidence type="ECO:0000313" key="12">
    <source>
        <dbReference type="Proteomes" id="UP001595386"/>
    </source>
</evidence>
<dbReference type="InterPro" id="IPR044135">
    <property type="entry name" value="Met-tRNA-FMT_C"/>
</dbReference>
<dbReference type="GO" id="GO:0004479">
    <property type="term" value="F:methionyl-tRNA formyltransferase activity"/>
    <property type="evidence" value="ECO:0007669"/>
    <property type="project" value="UniProtKB-EC"/>
</dbReference>
<evidence type="ECO:0000259" key="10">
    <source>
        <dbReference type="Pfam" id="PF02911"/>
    </source>
</evidence>
<dbReference type="InterPro" id="IPR041711">
    <property type="entry name" value="Met-tRNA-FMT_N"/>
</dbReference>
<evidence type="ECO:0000256" key="1">
    <source>
        <dbReference type="ARBA" id="ARBA00002606"/>
    </source>
</evidence>
<dbReference type="HAMAP" id="MF_00182">
    <property type="entry name" value="Formyl_trans"/>
    <property type="match status" value="1"/>
</dbReference>
<protein>
    <recommendedName>
        <fullName evidence="4 8">Methionyl-tRNA formyltransferase</fullName>
        <ecNumber evidence="3 8">2.1.2.9</ecNumber>
    </recommendedName>
</protein>
<evidence type="ECO:0000256" key="8">
    <source>
        <dbReference type="HAMAP-Rule" id="MF_00182"/>
    </source>
</evidence>
<feature type="domain" description="Formyl transferase C-terminal" evidence="10">
    <location>
        <begin position="207"/>
        <end position="309"/>
    </location>
</feature>
<keyword evidence="6 8" id="KW-0648">Protein biosynthesis</keyword>
<dbReference type="Pfam" id="PF00551">
    <property type="entry name" value="Formyl_trans_N"/>
    <property type="match status" value="1"/>
</dbReference>
<evidence type="ECO:0000256" key="4">
    <source>
        <dbReference type="ARBA" id="ARBA00016014"/>
    </source>
</evidence>
<dbReference type="SUPFAM" id="SSF53328">
    <property type="entry name" value="Formyltransferase"/>
    <property type="match status" value="1"/>
</dbReference>
<dbReference type="CDD" id="cd08704">
    <property type="entry name" value="Met_tRNA_FMT_C"/>
    <property type="match status" value="1"/>
</dbReference>
<dbReference type="Pfam" id="PF02911">
    <property type="entry name" value="Formyl_trans_C"/>
    <property type="match status" value="1"/>
</dbReference>
<evidence type="ECO:0000256" key="5">
    <source>
        <dbReference type="ARBA" id="ARBA00022679"/>
    </source>
</evidence>
<dbReference type="PROSITE" id="PS00373">
    <property type="entry name" value="GART"/>
    <property type="match status" value="1"/>
</dbReference>
<dbReference type="InterPro" id="IPR011034">
    <property type="entry name" value="Formyl_transferase-like_C_sf"/>
</dbReference>
<keyword evidence="5 8" id="KW-0808">Transferase</keyword>
<dbReference type="NCBIfam" id="TIGR00460">
    <property type="entry name" value="fmt"/>
    <property type="match status" value="1"/>
</dbReference>
<dbReference type="InterPro" id="IPR001555">
    <property type="entry name" value="GART_AS"/>
</dbReference>
<evidence type="ECO:0000256" key="6">
    <source>
        <dbReference type="ARBA" id="ARBA00022917"/>
    </source>
</evidence>
<organism evidence="11 12">
    <name type="scientific">Halomonas tibetensis</name>
    <dbReference type="NCBI Taxonomy" id="2259590"/>
    <lineage>
        <taxon>Bacteria</taxon>
        <taxon>Pseudomonadati</taxon>
        <taxon>Pseudomonadota</taxon>
        <taxon>Gammaproteobacteria</taxon>
        <taxon>Oceanospirillales</taxon>
        <taxon>Halomonadaceae</taxon>
        <taxon>Halomonas</taxon>
    </lineage>
</organism>
<dbReference type="InterPro" id="IPR005793">
    <property type="entry name" value="Formyl_trans_C"/>
</dbReference>
<proteinExistence type="inferred from homology"/>
<comment type="catalytic activity">
    <reaction evidence="7 8">
        <text>L-methionyl-tRNA(fMet) + (6R)-10-formyltetrahydrofolate = N-formyl-L-methionyl-tRNA(fMet) + (6S)-5,6,7,8-tetrahydrofolate + H(+)</text>
        <dbReference type="Rhea" id="RHEA:24380"/>
        <dbReference type="Rhea" id="RHEA-COMP:9952"/>
        <dbReference type="Rhea" id="RHEA-COMP:9953"/>
        <dbReference type="ChEBI" id="CHEBI:15378"/>
        <dbReference type="ChEBI" id="CHEBI:57453"/>
        <dbReference type="ChEBI" id="CHEBI:78530"/>
        <dbReference type="ChEBI" id="CHEBI:78844"/>
        <dbReference type="ChEBI" id="CHEBI:195366"/>
        <dbReference type="EC" id="2.1.2.9"/>
    </reaction>
</comment>
<name>A0ABV7B111_9GAMM</name>
<dbReference type="RefSeq" id="WP_379754672.1">
    <property type="nucleotide sequence ID" value="NZ_JBHRSQ010000007.1"/>
</dbReference>
<keyword evidence="12" id="KW-1185">Reference proteome</keyword>
<dbReference type="Proteomes" id="UP001595386">
    <property type="component" value="Unassembled WGS sequence"/>
</dbReference>
<evidence type="ECO:0000313" key="11">
    <source>
        <dbReference type="EMBL" id="MFC2991072.1"/>
    </source>
</evidence>
<dbReference type="InterPro" id="IPR037022">
    <property type="entry name" value="Formyl_trans_C_sf"/>
</dbReference>
<gene>
    <name evidence="8 11" type="primary">fmt</name>
    <name evidence="11" type="ORF">ACFODV_03375</name>
</gene>
<dbReference type="EC" id="2.1.2.9" evidence="3 8"/>
<reference evidence="12" key="1">
    <citation type="journal article" date="2019" name="Int. J. Syst. Evol. Microbiol.">
        <title>The Global Catalogue of Microorganisms (GCM) 10K type strain sequencing project: providing services to taxonomists for standard genome sequencing and annotation.</title>
        <authorList>
            <consortium name="The Broad Institute Genomics Platform"/>
            <consortium name="The Broad Institute Genome Sequencing Center for Infectious Disease"/>
            <person name="Wu L."/>
            <person name="Ma J."/>
        </authorList>
    </citation>
    <scope>NUCLEOTIDE SEQUENCE [LARGE SCALE GENOMIC DNA]</scope>
    <source>
        <strain evidence="12">KCTC 52660</strain>
    </source>
</reference>
<accession>A0ABV7B111</accession>
<sequence length="329" mass="35023">MPRPLNVIFAGTPDFAAESLQALLDSRHRVIAVHTQPDRPAGRGRKLAPSPVKRLALEHGISVYQPETLRAPEAQAELLALDADIMVVVAYGLILPKAVLGVPRRGCLNVHASLLPRWRGAAPIQRAIEAGDTESGVTIMQMDEGLDTGAMLLVRRTPITATMTSGDLHAILAKLGGEAIVEALDALAGEGLPATPQPETGITYAAKLSKAEAELNFHEPAAALAARVRAFNPWPVAWCTFDDDRLRLLMADASELAAGEAHSAPGTLLDHDGEALRIACGHEGREVLRVTQAQLPGGKALPVSDLLRARAERFTIGLRLGRHDEEASA</sequence>
<dbReference type="SUPFAM" id="SSF50486">
    <property type="entry name" value="FMT C-terminal domain-like"/>
    <property type="match status" value="1"/>
</dbReference>
<dbReference type="Gene3D" id="3.40.50.170">
    <property type="entry name" value="Formyl transferase, N-terminal domain"/>
    <property type="match status" value="1"/>
</dbReference>
<dbReference type="InterPro" id="IPR005794">
    <property type="entry name" value="Fmt"/>
</dbReference>
<dbReference type="Gene3D" id="3.10.25.10">
    <property type="entry name" value="Formyl transferase, C-terminal domain"/>
    <property type="match status" value="1"/>
</dbReference>
<comment type="caution">
    <text evidence="11">The sequence shown here is derived from an EMBL/GenBank/DDBJ whole genome shotgun (WGS) entry which is preliminary data.</text>
</comment>
<evidence type="ECO:0000256" key="7">
    <source>
        <dbReference type="ARBA" id="ARBA00048558"/>
    </source>
</evidence>
<dbReference type="InterPro" id="IPR002376">
    <property type="entry name" value="Formyl_transf_N"/>
</dbReference>
<comment type="function">
    <text evidence="1 8">Attaches a formyl group to the free amino group of methionyl-tRNA(fMet). The formyl group appears to play a dual role in the initiator identity of N-formylmethionyl-tRNA by promoting its recognition by IF2 and preventing the misappropriation of this tRNA by the elongation apparatus.</text>
</comment>
<comment type="similarity">
    <text evidence="2 8">Belongs to the Fmt family.</text>
</comment>
<dbReference type="PANTHER" id="PTHR11138:SF5">
    <property type="entry name" value="METHIONYL-TRNA FORMYLTRANSFERASE, MITOCHONDRIAL"/>
    <property type="match status" value="1"/>
</dbReference>
<feature type="domain" description="Formyl transferase N-terminal" evidence="9">
    <location>
        <begin position="7"/>
        <end position="184"/>
    </location>
</feature>